<keyword evidence="3" id="KW-1185">Reference proteome</keyword>
<proteinExistence type="predicted"/>
<gene>
    <name evidence="2" type="ORF">BHE90_017819</name>
</gene>
<feature type="region of interest" description="Disordered" evidence="1">
    <location>
        <begin position="56"/>
        <end position="79"/>
    </location>
</feature>
<dbReference type="EMBL" id="MIKF01001769">
    <property type="protein sequence ID" value="RTE67807.1"/>
    <property type="molecule type" value="Genomic_DNA"/>
</dbReference>
<comment type="caution">
    <text evidence="2">The sequence shown here is derived from an EMBL/GenBank/DDBJ whole genome shotgun (WGS) entry which is preliminary data.</text>
</comment>
<evidence type="ECO:0000313" key="3">
    <source>
        <dbReference type="Proteomes" id="UP000287124"/>
    </source>
</evidence>
<feature type="non-terminal residue" evidence="2">
    <location>
        <position position="79"/>
    </location>
</feature>
<sequence>HLPSAPPPPSRTLLAKRPVQPHGQLAPLFLCLAADTALAPDNSARDPRDILAAAGEAGRSSHGLFSDAAATGLADEGSE</sequence>
<dbReference type="AlphaFoldDB" id="A0A430KWD1"/>
<name>A0A430KWD1_9HYPO</name>
<accession>A0A430KWD1</accession>
<evidence type="ECO:0000313" key="2">
    <source>
        <dbReference type="EMBL" id="RTE67807.1"/>
    </source>
</evidence>
<protein>
    <submittedName>
        <fullName evidence="2">Uncharacterized protein</fullName>
    </submittedName>
</protein>
<reference evidence="2 3" key="1">
    <citation type="submission" date="2017-06" db="EMBL/GenBank/DDBJ databases">
        <title>Comparative genomic analysis of Ambrosia Fusariam Clade fungi.</title>
        <authorList>
            <person name="Stajich J.E."/>
            <person name="Carrillo J."/>
            <person name="Kijimoto T."/>
            <person name="Eskalen A."/>
            <person name="O'Donnell K."/>
            <person name="Kasson M."/>
        </authorList>
    </citation>
    <scope>NUCLEOTIDE SEQUENCE [LARGE SCALE GENOMIC DNA]</scope>
    <source>
        <strain evidence="2 3">UCR1854</strain>
    </source>
</reference>
<feature type="non-terminal residue" evidence="2">
    <location>
        <position position="1"/>
    </location>
</feature>
<organism evidence="2 3">
    <name type="scientific">Fusarium euwallaceae</name>
    <dbReference type="NCBI Taxonomy" id="1147111"/>
    <lineage>
        <taxon>Eukaryota</taxon>
        <taxon>Fungi</taxon>
        <taxon>Dikarya</taxon>
        <taxon>Ascomycota</taxon>
        <taxon>Pezizomycotina</taxon>
        <taxon>Sordariomycetes</taxon>
        <taxon>Hypocreomycetidae</taxon>
        <taxon>Hypocreales</taxon>
        <taxon>Nectriaceae</taxon>
        <taxon>Fusarium</taxon>
        <taxon>Fusarium solani species complex</taxon>
    </lineage>
</organism>
<dbReference type="Proteomes" id="UP000287124">
    <property type="component" value="Unassembled WGS sequence"/>
</dbReference>
<evidence type="ECO:0000256" key="1">
    <source>
        <dbReference type="SAM" id="MobiDB-lite"/>
    </source>
</evidence>